<organism evidence="1 2">
    <name type="scientific">Streptomyces mashuensis</name>
    <dbReference type="NCBI Taxonomy" id="33904"/>
    <lineage>
        <taxon>Bacteria</taxon>
        <taxon>Bacillati</taxon>
        <taxon>Actinomycetota</taxon>
        <taxon>Actinomycetes</taxon>
        <taxon>Kitasatosporales</taxon>
        <taxon>Streptomycetaceae</taxon>
        <taxon>Streptomyces</taxon>
    </lineage>
</organism>
<dbReference type="EMBL" id="BNBD01000007">
    <property type="protein sequence ID" value="GHF52909.1"/>
    <property type="molecule type" value="Genomic_DNA"/>
</dbReference>
<name>A0A919B5Y8_9ACTN</name>
<proteinExistence type="predicted"/>
<evidence type="ECO:0000313" key="1">
    <source>
        <dbReference type="EMBL" id="GHF52909.1"/>
    </source>
</evidence>
<reference evidence="1" key="1">
    <citation type="journal article" date="2014" name="Int. J. Syst. Evol. Microbiol.">
        <title>Complete genome sequence of Corynebacterium casei LMG S-19264T (=DSM 44701T), isolated from a smear-ripened cheese.</title>
        <authorList>
            <consortium name="US DOE Joint Genome Institute (JGI-PGF)"/>
            <person name="Walter F."/>
            <person name="Albersmeier A."/>
            <person name="Kalinowski J."/>
            <person name="Ruckert C."/>
        </authorList>
    </citation>
    <scope>NUCLEOTIDE SEQUENCE</scope>
    <source>
        <strain evidence="1">JCM 4059</strain>
    </source>
</reference>
<reference evidence="1" key="2">
    <citation type="submission" date="2020-09" db="EMBL/GenBank/DDBJ databases">
        <authorList>
            <person name="Sun Q."/>
            <person name="Ohkuma M."/>
        </authorList>
    </citation>
    <scope>NUCLEOTIDE SEQUENCE</scope>
    <source>
        <strain evidence="1">JCM 4059</strain>
    </source>
</reference>
<protein>
    <submittedName>
        <fullName evidence="1">Uncharacterized protein</fullName>
    </submittedName>
</protein>
<comment type="caution">
    <text evidence="1">The sequence shown here is derived from an EMBL/GenBank/DDBJ whole genome shotgun (WGS) entry which is preliminary data.</text>
</comment>
<dbReference type="AlphaFoldDB" id="A0A919B5Y8"/>
<accession>A0A919B5Y8</accession>
<keyword evidence="2" id="KW-1185">Reference proteome</keyword>
<evidence type="ECO:0000313" key="2">
    <source>
        <dbReference type="Proteomes" id="UP000638313"/>
    </source>
</evidence>
<gene>
    <name evidence="1" type="ORF">GCM10010218_37960</name>
</gene>
<dbReference type="RefSeq" id="WP_190130821.1">
    <property type="nucleotide sequence ID" value="NZ_BNBD01000007.1"/>
</dbReference>
<dbReference type="Proteomes" id="UP000638313">
    <property type="component" value="Unassembled WGS sequence"/>
</dbReference>
<sequence>MTPEKLRALLKDCTKGGTLTLPADRLGDGTAARLLRVWLGGSLVVGDLRSEDGPGGAVVLSGTMTVLRVADQPVTGLEIGLKNGEPTLHLPFALPVTWRFGQSFGGLAGTDLDKLAWRKPPAFLFTSHQRSAHGGGPVLAPGLTFLSTATELPRRLTGLIRLLEVGEGTFRLSGPVLPGPAGVDDDLDLTAPLVRLRSPAKEVEAIDGSFHLAAGSCTKTASDALPGESYELRLVAALRIGPRTGIVLSAPTSNPAKGLTFIADTLPTMGRDALAGWNGTADAMKRLKDGFGIGRTVRLSGLALHLDPSRLGKGPAAALTRLTARVSPAQAASWQLVDGRLVLQNVGADLSAEYPLAKSGPPRSTTVTGTGELLIPGSTALQARAVIPPGEFSLTLAKGAALPVKDVVRFFSPDTNVDQLPGLVVTTLRATAKAKEFSFEAGVGGDWRFGVAGAEMVLDKAVLKVDYGKGTGYAKGSRFTGELSARARMGPAGGGTRAVSFDAALRFPGRFAIGGELADLRLERLLAALLGEQAPQLPPGLTVALVKPQVELTVGPTGLADGGTAPAGPPTAYDLVLRTRAQVGSAQFTCFGRAGRDSTGALFAAALWYPGTWSPADVTAWRRALGDALKGIAFQDAGFAVCTRDGIKPTGDKLPDTVPKELERGVTFFGRVRFGGVLAPLSKLFSDGGGVPVRALIASSIGDTTFVAEVAQGNAVIKGLGPLKLALTPVHMKAALRTSLAFSVPTVTGTPQPLVLTAGGMLSLKNPAFRIFLVLNAAATEAAGRGDPAAVAFALDAPVDRPSTGHLAPGLDPGLRKVCLEPAKWEKPPEDGPLWRDALGIRHLDVAHFYVEAGYAASGGLTLGMGGKIKVGRASLVLDVHGGYAGEPYVDVFRFSLLATAGAGRKQLAPSRTGVSLWDILRTFAPDASAPAWLKAVLDGIVLRELQVVFVAKDKEWQSPPPLKEKWGPGLAARGDVDIFGVNWRFALGVAPEGIHAANAIDKPVVVGSVLRIHGANERTGPSYFLDTRQIQKNDPERRIFHLAAGVKLLGAHANVRIELRPTGWYFLWRADLVLLRSQVQCTYRDGRLQASASLYLDLTVRLAKDIPVGKGITIPKGQVGVRVSAAAAFAIDGRGCAASLTATCTVELGLGSLNFPLNAAFSIGRWEDIPSYLLKNPDVLFKDVAKGLKDFIKNCALTKAAQSL</sequence>